<keyword evidence="1" id="KW-1133">Transmembrane helix</keyword>
<dbReference type="Proteomes" id="UP000053201">
    <property type="component" value="Unassembled WGS sequence"/>
</dbReference>
<dbReference type="OrthoDB" id="6431331at2759"/>
<dbReference type="eggNOG" id="ENOG502S2CP">
    <property type="taxonomic scope" value="Eukaryota"/>
</dbReference>
<dbReference type="Gene3D" id="3.40.50.1820">
    <property type="entry name" value="alpha/beta hydrolase"/>
    <property type="match status" value="1"/>
</dbReference>
<feature type="transmembrane region" description="Helical" evidence="1">
    <location>
        <begin position="278"/>
        <end position="302"/>
    </location>
</feature>
<dbReference type="OMA" id="WAFWHEN"/>
<dbReference type="EMBL" id="KQ257458">
    <property type="protein sequence ID" value="KNC99413.1"/>
    <property type="molecule type" value="Genomic_DNA"/>
</dbReference>
<protein>
    <recommendedName>
        <fullName evidence="2">AB hydrolase-1 domain-containing protein</fullName>
    </recommendedName>
</protein>
<dbReference type="RefSeq" id="XP_016607453.1">
    <property type="nucleotide sequence ID" value="XM_016753864.1"/>
</dbReference>
<feature type="transmembrane region" description="Helical" evidence="1">
    <location>
        <begin position="55"/>
        <end position="77"/>
    </location>
</feature>
<dbReference type="SUPFAM" id="SSF53474">
    <property type="entry name" value="alpha/beta-Hydrolases"/>
    <property type="match status" value="1"/>
</dbReference>
<reference evidence="3 4" key="1">
    <citation type="submission" date="2009-08" db="EMBL/GenBank/DDBJ databases">
        <title>The Genome Sequence of Spizellomyces punctatus strain DAOM BR117.</title>
        <authorList>
            <consortium name="The Broad Institute Genome Sequencing Platform"/>
            <person name="Russ C."/>
            <person name="Cuomo C."/>
            <person name="Shea T."/>
            <person name="Young S.K."/>
            <person name="Zeng Q."/>
            <person name="Koehrsen M."/>
            <person name="Haas B."/>
            <person name="Borodovsky M."/>
            <person name="Guigo R."/>
            <person name="Alvarado L."/>
            <person name="Berlin A."/>
            <person name="Bochicchio J."/>
            <person name="Borenstein D."/>
            <person name="Chapman S."/>
            <person name="Chen Z."/>
            <person name="Engels R."/>
            <person name="Freedman E."/>
            <person name="Gellesch M."/>
            <person name="Goldberg J."/>
            <person name="Griggs A."/>
            <person name="Gujja S."/>
            <person name="Heiman D."/>
            <person name="Hepburn T."/>
            <person name="Howarth C."/>
            <person name="Jen D."/>
            <person name="Larson L."/>
            <person name="Lewis B."/>
            <person name="Mehta T."/>
            <person name="Park D."/>
            <person name="Pearson M."/>
            <person name="Roberts A."/>
            <person name="Saif S."/>
            <person name="Shenoy N."/>
            <person name="Sisk P."/>
            <person name="Stolte C."/>
            <person name="Sykes S."/>
            <person name="Thomson T."/>
            <person name="Walk T."/>
            <person name="White J."/>
            <person name="Yandava C."/>
            <person name="Burger G."/>
            <person name="Gray M.W."/>
            <person name="Holland P.W.H."/>
            <person name="King N."/>
            <person name="Lang F.B.F."/>
            <person name="Roger A.J."/>
            <person name="Ruiz-Trillo I."/>
            <person name="Lander E."/>
            <person name="Nusbaum C."/>
        </authorList>
    </citation>
    <scope>NUCLEOTIDE SEQUENCE [LARGE SCALE GENOMIC DNA]</scope>
    <source>
        <strain evidence="3 4">DAOM BR117</strain>
    </source>
</reference>
<evidence type="ECO:0000313" key="3">
    <source>
        <dbReference type="EMBL" id="KNC99413.1"/>
    </source>
</evidence>
<dbReference type="STRING" id="645134.A0A0L0HF47"/>
<dbReference type="AlphaFoldDB" id="A0A0L0HF47"/>
<dbReference type="VEuPathDB" id="FungiDB:SPPG_05654"/>
<keyword evidence="1" id="KW-0472">Membrane</keyword>
<gene>
    <name evidence="3" type="ORF">SPPG_05654</name>
</gene>
<dbReference type="PANTHER" id="PTHR37471">
    <property type="entry name" value="UNNAMED PRODUCT"/>
    <property type="match status" value="1"/>
</dbReference>
<dbReference type="Pfam" id="PF12697">
    <property type="entry name" value="Abhydrolase_6"/>
    <property type="match status" value="1"/>
</dbReference>
<keyword evidence="4" id="KW-1185">Reference proteome</keyword>
<dbReference type="InterPro" id="IPR029058">
    <property type="entry name" value="AB_hydrolase_fold"/>
</dbReference>
<dbReference type="InterPro" id="IPR000073">
    <property type="entry name" value="AB_hydrolase_1"/>
</dbReference>
<dbReference type="GeneID" id="27689015"/>
<proteinExistence type="predicted"/>
<feature type="domain" description="AB hydrolase-1" evidence="2">
    <location>
        <begin position="280"/>
        <end position="413"/>
    </location>
</feature>
<sequence>MPVGHGPLRYLVIRALAFAIDCIAPVSIAYTLYALVNHYNGTRHGIVFDGTWTNVFYTMLLPIWFVFETAFYVWMLWQRQRFQAMKDVPGLDNDRRRFMFGRMLKTISQRRFPHFLATQFMWKDCYTQLTSEEIEEVYMDNVKEWAAWAFFSKPSWKHVLESPNGKQLALEGEEMIDNMAFRKGIVFQEGYNEKIRTVTISYNPVEAFPKPLLLYAVVALLEFGARCIFRMLGFQRYPAHRTDLAPDMPERGITYWLRMPKGNTVDARRRRKREESDLPIVFIHGLGGGLWCYLKFIGKLWWTQSARPIYLVELPHVSMRLVQSSPDPDTTVRELVAMLRRHAHDSATFIGHSLGSAYVAYMINHTKAVAGVVMIDPVCFNIYDANLLYNFVHRRPGAGGKPLKANEFLVYWLVSRELYISQWISRQFLWYRAHCLTSSLPSSAHIFLAGKDNIIDTSTVKTYLDDHDASYTYYENLDHAQFLLSEKIEWEIVDKIGSVCKNAAKEWGRKSGADRRRRRMRR</sequence>
<evidence type="ECO:0000259" key="2">
    <source>
        <dbReference type="Pfam" id="PF12697"/>
    </source>
</evidence>
<organism evidence="3 4">
    <name type="scientific">Spizellomyces punctatus (strain DAOM BR117)</name>
    <dbReference type="NCBI Taxonomy" id="645134"/>
    <lineage>
        <taxon>Eukaryota</taxon>
        <taxon>Fungi</taxon>
        <taxon>Fungi incertae sedis</taxon>
        <taxon>Chytridiomycota</taxon>
        <taxon>Chytridiomycota incertae sedis</taxon>
        <taxon>Chytridiomycetes</taxon>
        <taxon>Spizellomycetales</taxon>
        <taxon>Spizellomycetaceae</taxon>
        <taxon>Spizellomyces</taxon>
    </lineage>
</organism>
<evidence type="ECO:0000256" key="1">
    <source>
        <dbReference type="SAM" id="Phobius"/>
    </source>
</evidence>
<dbReference type="PANTHER" id="PTHR37471:SF1">
    <property type="entry name" value="AB HYDROLASE-1 DOMAIN-CONTAINING PROTEIN"/>
    <property type="match status" value="1"/>
</dbReference>
<keyword evidence="1" id="KW-0812">Transmembrane</keyword>
<dbReference type="InParanoid" id="A0A0L0HF47"/>
<evidence type="ECO:0000313" key="4">
    <source>
        <dbReference type="Proteomes" id="UP000053201"/>
    </source>
</evidence>
<feature type="transmembrane region" description="Helical" evidence="1">
    <location>
        <begin position="12"/>
        <end position="35"/>
    </location>
</feature>
<accession>A0A0L0HF47</accession>
<name>A0A0L0HF47_SPIPD</name>